<organism evidence="2 3">
    <name type="scientific">Brooklawnia propionicigenes</name>
    <dbReference type="NCBI Taxonomy" id="3041175"/>
    <lineage>
        <taxon>Bacteria</taxon>
        <taxon>Bacillati</taxon>
        <taxon>Actinomycetota</taxon>
        <taxon>Actinomycetes</taxon>
        <taxon>Propionibacteriales</taxon>
        <taxon>Propionibacteriaceae</taxon>
        <taxon>Brooklawnia</taxon>
    </lineage>
</organism>
<sequence>MAQRVDRFDGDEFGITGADPDAEEDVGARRGLGGFAQFDSLRSPQPGDLICRNAKASRPGLPRVAHASGMQQGGPPLRDSAGISPASLGTRSGRI</sequence>
<feature type="region of interest" description="Disordered" evidence="1">
    <location>
        <begin position="1"/>
        <end position="27"/>
    </location>
</feature>
<dbReference type="EMBL" id="AP028056">
    <property type="protein sequence ID" value="BEH01682.1"/>
    <property type="molecule type" value="Genomic_DNA"/>
</dbReference>
<dbReference type="AlphaFoldDB" id="A0AAN0K6D6"/>
<evidence type="ECO:0000313" key="2">
    <source>
        <dbReference type="EMBL" id="BEH01682.1"/>
    </source>
</evidence>
<evidence type="ECO:0000313" key="3">
    <source>
        <dbReference type="Proteomes" id="UP001431656"/>
    </source>
</evidence>
<proteinExistence type="predicted"/>
<feature type="region of interest" description="Disordered" evidence="1">
    <location>
        <begin position="60"/>
        <end position="95"/>
    </location>
</feature>
<reference evidence="2" key="1">
    <citation type="journal article" date="2024" name="Int. J. Syst. Evol. Microbiol.">
        <title>Brooklawnia propionicigenes sp. nov., a facultatively anaerobic, propionate-producing bacterium isolated from a methanogenic reactor treating waste from cattle farms.</title>
        <authorList>
            <person name="Akita Y."/>
            <person name="Ueki A."/>
            <person name="Tonouchi A."/>
            <person name="Sugawara Y."/>
            <person name="Honma S."/>
            <person name="Kaku N."/>
            <person name="Ueki K."/>
        </authorList>
    </citation>
    <scope>NUCLEOTIDE SEQUENCE</scope>
    <source>
        <strain evidence="2">SH051</strain>
    </source>
</reference>
<gene>
    <name evidence="2" type="ORF">brsh051_09630</name>
</gene>
<name>A0AAN0K6D6_9ACTN</name>
<accession>A0AAN0K6D6</accession>
<protein>
    <submittedName>
        <fullName evidence="2">Uncharacterized protein</fullName>
    </submittedName>
</protein>
<dbReference type="KEGG" id="broo:brsh051_09630"/>
<dbReference type="Proteomes" id="UP001431656">
    <property type="component" value="Chromosome"/>
</dbReference>
<keyword evidence="3" id="KW-1185">Reference proteome</keyword>
<feature type="compositionally biased region" description="Basic and acidic residues" evidence="1">
    <location>
        <begin position="1"/>
        <end position="10"/>
    </location>
</feature>
<evidence type="ECO:0000256" key="1">
    <source>
        <dbReference type="SAM" id="MobiDB-lite"/>
    </source>
</evidence>